<feature type="region of interest" description="Disordered" evidence="1">
    <location>
        <begin position="251"/>
        <end position="271"/>
    </location>
</feature>
<evidence type="ECO:0000313" key="2">
    <source>
        <dbReference type="EMBL" id="AJQ24943.1"/>
    </source>
</evidence>
<protein>
    <submittedName>
        <fullName evidence="2">Movement protein</fullName>
    </submittedName>
</protein>
<evidence type="ECO:0000256" key="1">
    <source>
        <dbReference type="SAM" id="MobiDB-lite"/>
    </source>
</evidence>
<reference evidence="2" key="1">
    <citation type="submission" date="2014-11" db="EMBL/GenBank/DDBJ databases">
        <title>Grapevine virus F Isolate V5 identification in South Africa.</title>
        <authorList>
            <person name="Molenaar N."/>
            <person name="Burger J.T."/>
            <person name="Maree H.J."/>
        </authorList>
    </citation>
    <scope>NUCLEOTIDE SEQUENCE</scope>
    <source>
        <strain evidence="2">V5</strain>
    </source>
</reference>
<name>A0A0C5PQ93_9VIRU</name>
<proteinExistence type="predicted"/>
<accession>A0A0C5PQ93</accession>
<dbReference type="EMBL" id="KP114220">
    <property type="protein sequence ID" value="AJQ24943.1"/>
    <property type="molecule type" value="Genomic_RNA"/>
</dbReference>
<dbReference type="InterPro" id="IPR028919">
    <property type="entry name" value="Viral_movement"/>
</dbReference>
<dbReference type="Pfam" id="PF01107">
    <property type="entry name" value="MP"/>
    <property type="match status" value="1"/>
</dbReference>
<organism evidence="2">
    <name type="scientific">Grapevine virus F</name>
    <dbReference type="NCBI Taxonomy" id="1221437"/>
    <lineage>
        <taxon>Viruses</taxon>
        <taxon>Riboviria</taxon>
        <taxon>Orthornavirae</taxon>
        <taxon>Kitrinoviricota</taxon>
        <taxon>Alsuviricetes</taxon>
        <taxon>Tymovirales</taxon>
        <taxon>Betaflexiviridae</taxon>
        <taxon>Trivirinae</taxon>
        <taxon>Vitivirus</taxon>
        <taxon>Vitivirus phivitis</taxon>
    </lineage>
</organism>
<sequence>MASSSDSSREVKIFGVKKGATGFEELNKAISRSDVYDNELIERIMPKRTRKCVVHKEISVVNSRVNVEMEIMDDGILGKLDEEAYPIYHAGCLVVALMPHGRNVKGKVALRFKDRRLKAGKDIIGSMVADLKKGISAHAEFPGYFISTADLKAGYTLQLEIATDELDFKDGVHPFSIQLISIGRFCNEDLDTRYLLQQNGTRMYQHLLNSEDESRCVPKGLEVRVNDTTLVMPEVYETIKKLNLKHHGSDIKKDEYEGGGRNTGPIGGRLE</sequence>
<feature type="compositionally biased region" description="Gly residues" evidence="1">
    <location>
        <begin position="259"/>
        <end position="271"/>
    </location>
</feature>